<evidence type="ECO:0000256" key="1">
    <source>
        <dbReference type="SAM" id="MobiDB-lite"/>
    </source>
</evidence>
<evidence type="ECO:0000313" key="4">
    <source>
        <dbReference type="Proteomes" id="UP000295164"/>
    </source>
</evidence>
<dbReference type="RefSeq" id="WP_131854161.1">
    <property type="nucleotide sequence ID" value="NZ_SKFH01000050.1"/>
</dbReference>
<evidence type="ECO:0000313" key="3">
    <source>
        <dbReference type="EMBL" id="TCZ65274.1"/>
    </source>
</evidence>
<comment type="caution">
    <text evidence="3">The sequence shown here is derived from an EMBL/GenBank/DDBJ whole genome shotgun (WGS) entry which is preliminary data.</text>
</comment>
<proteinExistence type="predicted"/>
<organism evidence="3 4">
    <name type="scientific">Flaviaesturariibacter aridisoli</name>
    <dbReference type="NCBI Taxonomy" id="2545761"/>
    <lineage>
        <taxon>Bacteria</taxon>
        <taxon>Pseudomonadati</taxon>
        <taxon>Bacteroidota</taxon>
        <taxon>Chitinophagia</taxon>
        <taxon>Chitinophagales</taxon>
        <taxon>Chitinophagaceae</taxon>
        <taxon>Flaviaestuariibacter</taxon>
    </lineage>
</organism>
<evidence type="ECO:0000256" key="2">
    <source>
        <dbReference type="SAM" id="SignalP"/>
    </source>
</evidence>
<keyword evidence="2" id="KW-0732">Signal</keyword>
<feature type="chain" id="PRO_5020259203" evidence="2">
    <location>
        <begin position="20"/>
        <end position="76"/>
    </location>
</feature>
<sequence>MKYPFLLLLATLLLGRAEAQSKPVDDAARRPDRKEQSGKADLYVHDKTRITDDSLKKAPRKPASRKKKGCGRRRHP</sequence>
<reference evidence="3 4" key="1">
    <citation type="submission" date="2019-03" db="EMBL/GenBank/DDBJ databases">
        <authorList>
            <person name="Kim M.K.M."/>
        </authorList>
    </citation>
    <scope>NUCLEOTIDE SEQUENCE [LARGE SCALE GENOMIC DNA]</scope>
    <source>
        <strain evidence="3 4">17J68-15</strain>
    </source>
</reference>
<feature type="compositionally biased region" description="Basic residues" evidence="1">
    <location>
        <begin position="57"/>
        <end position="76"/>
    </location>
</feature>
<gene>
    <name evidence="3" type="ORF">E0486_17425</name>
</gene>
<name>A0A4R4DRS7_9BACT</name>
<dbReference type="AlphaFoldDB" id="A0A4R4DRS7"/>
<protein>
    <submittedName>
        <fullName evidence="3">Uncharacterized protein</fullName>
    </submittedName>
</protein>
<feature type="region of interest" description="Disordered" evidence="1">
    <location>
        <begin position="19"/>
        <end position="76"/>
    </location>
</feature>
<keyword evidence="4" id="KW-1185">Reference proteome</keyword>
<accession>A0A4R4DRS7</accession>
<dbReference type="Proteomes" id="UP000295164">
    <property type="component" value="Unassembled WGS sequence"/>
</dbReference>
<dbReference type="EMBL" id="SKFH01000050">
    <property type="protein sequence ID" value="TCZ65274.1"/>
    <property type="molecule type" value="Genomic_DNA"/>
</dbReference>
<feature type="signal peptide" evidence="2">
    <location>
        <begin position="1"/>
        <end position="19"/>
    </location>
</feature>
<feature type="compositionally biased region" description="Basic and acidic residues" evidence="1">
    <location>
        <begin position="23"/>
        <end position="56"/>
    </location>
</feature>